<accession>A0A9P9WQD7</accession>
<sequence>METLPYMPPVLGHSLTCMALDHRLSQLPRSGRDADNVSIVRSKILRHRGIAIKGLSEAIADERTRMTDLTIISTLFFMFIDIRVNQSHWRQHFDGATELILLRGGPEKFFRLLRYYKMLIASYVVVGVMANTTSPAQNLAAPAFHMKHIKLISQYYDDGLFPLLLCPPSLFLNIIEINYLRHQAAETPSALDSLRTRAQEVLQHVTVFSAAQHAASVPLSTGGLLLSGVYQSAVVVYCISSLQSLGVLPYSPSMRDTKARHGKRLLMLLEEALTSLSLKHIMIKCMVWPLIMAGTQASLGSPAQKAFVERTLMEMSYEHGSRLPMLAREVLNKFWASTNNGWDDCFPQPYAFLA</sequence>
<dbReference type="AlphaFoldDB" id="A0A9P9WQD7"/>
<dbReference type="GO" id="GO:0005634">
    <property type="term" value="C:nucleus"/>
    <property type="evidence" value="ECO:0007669"/>
    <property type="project" value="UniProtKB-SubCell"/>
</dbReference>
<evidence type="ECO:0000256" key="1">
    <source>
        <dbReference type="ARBA" id="ARBA00004123"/>
    </source>
</evidence>
<evidence type="ECO:0000313" key="4">
    <source>
        <dbReference type="Proteomes" id="UP000829685"/>
    </source>
</evidence>
<evidence type="ECO:0000313" key="3">
    <source>
        <dbReference type="EMBL" id="KAI1874744.1"/>
    </source>
</evidence>
<dbReference type="InterPro" id="IPR021858">
    <property type="entry name" value="Fun_TF"/>
</dbReference>
<dbReference type="OrthoDB" id="5386330at2759"/>
<name>A0A9P9WQD7_9PEZI</name>
<dbReference type="PANTHER" id="PTHR37534:SF48">
    <property type="entry name" value="FINGER DOMAIN PROTEIN, PUTATIVE-RELATED"/>
    <property type="match status" value="1"/>
</dbReference>
<comment type="caution">
    <text evidence="3">The sequence shown here is derived from an EMBL/GenBank/DDBJ whole genome shotgun (WGS) entry which is preliminary data.</text>
</comment>
<dbReference type="Pfam" id="PF11951">
    <property type="entry name" value="Fungal_trans_2"/>
    <property type="match status" value="1"/>
</dbReference>
<dbReference type="EMBL" id="JAFIMR010000009">
    <property type="protein sequence ID" value="KAI1874744.1"/>
    <property type="molecule type" value="Genomic_DNA"/>
</dbReference>
<reference evidence="3" key="1">
    <citation type="submission" date="2021-03" db="EMBL/GenBank/DDBJ databases">
        <title>Revisited historic fungal species revealed as producer of novel bioactive compounds through whole genome sequencing and comparative genomics.</title>
        <authorList>
            <person name="Vignolle G.A."/>
            <person name="Hochenegger N."/>
            <person name="Mach R.L."/>
            <person name="Mach-Aigner A.R."/>
            <person name="Javad Rahimi M."/>
            <person name="Salim K.A."/>
            <person name="Chan C.M."/>
            <person name="Lim L.B.L."/>
            <person name="Cai F."/>
            <person name="Druzhinina I.S."/>
            <person name="U'Ren J.M."/>
            <person name="Derntl C."/>
        </authorList>
    </citation>
    <scope>NUCLEOTIDE SEQUENCE</scope>
    <source>
        <strain evidence="3">TUCIM 5799</strain>
    </source>
</reference>
<keyword evidence="2" id="KW-0539">Nucleus</keyword>
<organism evidence="3 4">
    <name type="scientific">Neoarthrinium moseri</name>
    <dbReference type="NCBI Taxonomy" id="1658444"/>
    <lineage>
        <taxon>Eukaryota</taxon>
        <taxon>Fungi</taxon>
        <taxon>Dikarya</taxon>
        <taxon>Ascomycota</taxon>
        <taxon>Pezizomycotina</taxon>
        <taxon>Sordariomycetes</taxon>
        <taxon>Xylariomycetidae</taxon>
        <taxon>Amphisphaeriales</taxon>
        <taxon>Apiosporaceae</taxon>
        <taxon>Neoarthrinium</taxon>
    </lineage>
</organism>
<dbReference type="GO" id="GO:0003700">
    <property type="term" value="F:DNA-binding transcription factor activity"/>
    <property type="evidence" value="ECO:0007669"/>
    <property type="project" value="TreeGrafter"/>
</dbReference>
<dbReference type="GO" id="GO:0000976">
    <property type="term" value="F:transcription cis-regulatory region binding"/>
    <property type="evidence" value="ECO:0007669"/>
    <property type="project" value="TreeGrafter"/>
</dbReference>
<protein>
    <submittedName>
        <fullName evidence="3">Uncharacterized protein</fullName>
    </submittedName>
</protein>
<proteinExistence type="predicted"/>
<dbReference type="PANTHER" id="PTHR37534">
    <property type="entry name" value="TRANSCRIPTIONAL ACTIVATOR PROTEIN UGA3"/>
    <property type="match status" value="1"/>
</dbReference>
<keyword evidence="4" id="KW-1185">Reference proteome</keyword>
<comment type="subcellular location">
    <subcellularLocation>
        <location evidence="1">Nucleus</location>
    </subcellularLocation>
</comment>
<gene>
    <name evidence="3" type="ORF">JX265_004952</name>
</gene>
<dbReference type="GO" id="GO:0045944">
    <property type="term" value="P:positive regulation of transcription by RNA polymerase II"/>
    <property type="evidence" value="ECO:0007669"/>
    <property type="project" value="TreeGrafter"/>
</dbReference>
<dbReference type="Proteomes" id="UP000829685">
    <property type="component" value="Unassembled WGS sequence"/>
</dbReference>
<evidence type="ECO:0000256" key="2">
    <source>
        <dbReference type="ARBA" id="ARBA00023242"/>
    </source>
</evidence>